<evidence type="ECO:0000313" key="1">
    <source>
        <dbReference type="EMBL" id="TGZ48069.1"/>
    </source>
</evidence>
<dbReference type="STRING" id="300112.A0A4S2KJE2"/>
<dbReference type="AlphaFoldDB" id="A0A4S2KJE2"/>
<protein>
    <recommendedName>
        <fullName evidence="3">Aminopeptidase N</fullName>
    </recommendedName>
</protein>
<dbReference type="PANTHER" id="PTHR11533:SF301">
    <property type="entry name" value="AMINOPEPTIDASE"/>
    <property type="match status" value="1"/>
</dbReference>
<dbReference type="EMBL" id="QBLH01002560">
    <property type="protein sequence ID" value="TGZ48069.1"/>
    <property type="molecule type" value="Genomic_DNA"/>
</dbReference>
<dbReference type="GO" id="GO:0008270">
    <property type="term" value="F:zinc ion binding"/>
    <property type="evidence" value="ECO:0007669"/>
    <property type="project" value="TreeGrafter"/>
</dbReference>
<dbReference type="Proteomes" id="UP000310200">
    <property type="component" value="Unassembled WGS sequence"/>
</dbReference>
<dbReference type="Gene3D" id="2.60.40.1910">
    <property type="match status" value="1"/>
</dbReference>
<dbReference type="InterPro" id="IPR050344">
    <property type="entry name" value="Peptidase_M1_aminopeptidases"/>
</dbReference>
<proteinExistence type="predicted"/>
<keyword evidence="2" id="KW-1185">Reference proteome</keyword>
<dbReference type="GO" id="GO:0070006">
    <property type="term" value="F:metalloaminopeptidase activity"/>
    <property type="evidence" value="ECO:0007669"/>
    <property type="project" value="TreeGrafter"/>
</dbReference>
<accession>A0A4S2KJE2</accession>
<dbReference type="Gene3D" id="1.10.390.10">
    <property type="entry name" value="Neutral Protease Domain 2"/>
    <property type="match status" value="1"/>
</dbReference>
<dbReference type="GO" id="GO:0016020">
    <property type="term" value="C:membrane"/>
    <property type="evidence" value="ECO:0007669"/>
    <property type="project" value="TreeGrafter"/>
</dbReference>
<dbReference type="GO" id="GO:0042277">
    <property type="term" value="F:peptide binding"/>
    <property type="evidence" value="ECO:0007669"/>
    <property type="project" value="TreeGrafter"/>
</dbReference>
<dbReference type="SUPFAM" id="SSF55486">
    <property type="entry name" value="Metalloproteases ('zincins'), catalytic domain"/>
    <property type="match status" value="1"/>
</dbReference>
<sequence length="135" mass="15975">MLQHILGDKVFRNGINTYFKRQLASVNDFWADMQTAYEEELLGEVLPKLPINIKKVMDPWIEQKSFPVLFVHVRKRYITNNGDWIVPLTNTTQEYLNFIDNSTIKWLDPGKSKLSIDLKLRDNWIIFNIQQTGKY</sequence>
<comment type="caution">
    <text evidence="1">The sequence shown here is derived from an EMBL/GenBank/DDBJ whole genome shotgun (WGS) entry which is preliminary data.</text>
</comment>
<evidence type="ECO:0000313" key="2">
    <source>
        <dbReference type="Proteomes" id="UP000310200"/>
    </source>
</evidence>
<dbReference type="GO" id="GO:0043171">
    <property type="term" value="P:peptide catabolic process"/>
    <property type="evidence" value="ECO:0007669"/>
    <property type="project" value="TreeGrafter"/>
</dbReference>
<dbReference type="PANTHER" id="PTHR11533">
    <property type="entry name" value="PROTEASE M1 ZINC METALLOPROTEASE"/>
    <property type="match status" value="1"/>
</dbReference>
<evidence type="ECO:0008006" key="3">
    <source>
        <dbReference type="Google" id="ProtNLM"/>
    </source>
</evidence>
<dbReference type="InterPro" id="IPR027268">
    <property type="entry name" value="Peptidase_M4/M1_CTD_sf"/>
</dbReference>
<dbReference type="GO" id="GO:0005737">
    <property type="term" value="C:cytoplasm"/>
    <property type="evidence" value="ECO:0007669"/>
    <property type="project" value="TreeGrafter"/>
</dbReference>
<gene>
    <name evidence="1" type="ORF">DBV15_12888</name>
</gene>
<reference evidence="1 2" key="1">
    <citation type="journal article" date="2019" name="Philos. Trans. R. Soc. Lond., B, Biol. Sci.">
        <title>Ant behaviour and brain gene expression of defending hosts depend on the ecological success of the intruding social parasite.</title>
        <authorList>
            <person name="Kaur R."/>
            <person name="Stoldt M."/>
            <person name="Jongepier E."/>
            <person name="Feldmeyer B."/>
            <person name="Menzel F."/>
            <person name="Bornberg-Bauer E."/>
            <person name="Foitzik S."/>
        </authorList>
    </citation>
    <scope>NUCLEOTIDE SEQUENCE [LARGE SCALE GENOMIC DNA]</scope>
    <source>
        <tissue evidence="1">Whole body</tissue>
    </source>
</reference>
<organism evidence="1 2">
    <name type="scientific">Temnothorax longispinosus</name>
    <dbReference type="NCBI Taxonomy" id="300112"/>
    <lineage>
        <taxon>Eukaryota</taxon>
        <taxon>Metazoa</taxon>
        <taxon>Ecdysozoa</taxon>
        <taxon>Arthropoda</taxon>
        <taxon>Hexapoda</taxon>
        <taxon>Insecta</taxon>
        <taxon>Pterygota</taxon>
        <taxon>Neoptera</taxon>
        <taxon>Endopterygota</taxon>
        <taxon>Hymenoptera</taxon>
        <taxon>Apocrita</taxon>
        <taxon>Aculeata</taxon>
        <taxon>Formicoidea</taxon>
        <taxon>Formicidae</taxon>
        <taxon>Myrmicinae</taxon>
        <taxon>Temnothorax</taxon>
    </lineage>
</organism>
<name>A0A4S2KJE2_9HYME</name>
<dbReference type="GO" id="GO:0005615">
    <property type="term" value="C:extracellular space"/>
    <property type="evidence" value="ECO:0007669"/>
    <property type="project" value="TreeGrafter"/>
</dbReference>
<dbReference type="GO" id="GO:0006508">
    <property type="term" value="P:proteolysis"/>
    <property type="evidence" value="ECO:0007669"/>
    <property type="project" value="TreeGrafter"/>
</dbReference>